<organism evidence="10">
    <name type="scientific">Salvia splendens</name>
    <name type="common">Scarlet sage</name>
    <dbReference type="NCBI Taxonomy" id="180675"/>
    <lineage>
        <taxon>Eukaryota</taxon>
        <taxon>Viridiplantae</taxon>
        <taxon>Streptophyta</taxon>
        <taxon>Embryophyta</taxon>
        <taxon>Tracheophyta</taxon>
        <taxon>Spermatophyta</taxon>
        <taxon>Magnoliopsida</taxon>
        <taxon>eudicotyledons</taxon>
        <taxon>Gunneridae</taxon>
        <taxon>Pentapetalae</taxon>
        <taxon>asterids</taxon>
        <taxon>lamiids</taxon>
        <taxon>Lamiales</taxon>
        <taxon>Lamiaceae</taxon>
        <taxon>Nepetoideae</taxon>
        <taxon>Mentheae</taxon>
        <taxon>Salviinae</taxon>
        <taxon>Salvia</taxon>
        <taxon>Salvia subgen. Calosphace</taxon>
        <taxon>core Calosphace</taxon>
    </lineage>
</organism>
<comment type="similarity">
    <text evidence="2 9">Belongs to the cytochrome P450 family.</text>
</comment>
<dbReference type="Proteomes" id="UP000298416">
    <property type="component" value="Unassembled WGS sequence"/>
</dbReference>
<keyword evidence="3 8" id="KW-0349">Heme</keyword>
<dbReference type="InterPro" id="IPR050651">
    <property type="entry name" value="Plant_Cytochrome_P450_Monoox"/>
</dbReference>
<evidence type="ECO:0000256" key="5">
    <source>
        <dbReference type="ARBA" id="ARBA00023002"/>
    </source>
</evidence>
<evidence type="ECO:0000256" key="3">
    <source>
        <dbReference type="ARBA" id="ARBA00022617"/>
    </source>
</evidence>
<dbReference type="PRINTS" id="PR00385">
    <property type="entry name" value="P450"/>
</dbReference>
<comment type="cofactor">
    <cofactor evidence="8">
        <name>heme</name>
        <dbReference type="ChEBI" id="CHEBI:30413"/>
    </cofactor>
</comment>
<protein>
    <recommendedName>
        <fullName evidence="12">Isoflavone 2'-hydroxylase</fullName>
    </recommendedName>
</protein>
<evidence type="ECO:0000256" key="7">
    <source>
        <dbReference type="ARBA" id="ARBA00023033"/>
    </source>
</evidence>
<dbReference type="PROSITE" id="PS00086">
    <property type="entry name" value="CYTOCHROME_P450"/>
    <property type="match status" value="1"/>
</dbReference>
<gene>
    <name evidence="10" type="ORF">SASPL_134732</name>
</gene>
<dbReference type="Gene3D" id="1.10.630.10">
    <property type="entry name" value="Cytochrome P450"/>
    <property type="match status" value="1"/>
</dbReference>
<dbReference type="PANTHER" id="PTHR47947:SF24">
    <property type="entry name" value="ISOFLAVONE 2'-HYDROXYLASE-LIKE"/>
    <property type="match status" value="1"/>
</dbReference>
<comment type="subcellular location">
    <subcellularLocation>
        <location evidence="1">Membrane</location>
        <topology evidence="1">Single-pass membrane protein</topology>
    </subcellularLocation>
</comment>
<dbReference type="GO" id="GO:0016114">
    <property type="term" value="P:terpenoid biosynthetic process"/>
    <property type="evidence" value="ECO:0007669"/>
    <property type="project" value="UniProtKB-ARBA"/>
</dbReference>
<dbReference type="GO" id="GO:0016712">
    <property type="term" value="F:oxidoreductase activity, acting on paired donors, with incorporation or reduction of molecular oxygen, reduced flavin or flavoprotein as one donor, and incorporation of one atom of oxygen"/>
    <property type="evidence" value="ECO:0007669"/>
    <property type="project" value="UniProtKB-ARBA"/>
</dbReference>
<keyword evidence="5 9" id="KW-0560">Oxidoreductase</keyword>
<evidence type="ECO:0008006" key="12">
    <source>
        <dbReference type="Google" id="ProtNLM"/>
    </source>
</evidence>
<dbReference type="InterPro" id="IPR017972">
    <property type="entry name" value="Cyt_P450_CS"/>
</dbReference>
<proteinExistence type="inferred from homology"/>
<dbReference type="SUPFAM" id="SSF48264">
    <property type="entry name" value="Cytochrome P450"/>
    <property type="match status" value="1"/>
</dbReference>
<keyword evidence="6 8" id="KW-0408">Iron</keyword>
<reference evidence="10" key="2">
    <citation type="submission" date="2020-08" db="EMBL/GenBank/DDBJ databases">
        <title>Plant Genome Project.</title>
        <authorList>
            <person name="Zhang R.-G."/>
        </authorList>
    </citation>
    <scope>NUCLEOTIDE SEQUENCE</scope>
    <source>
        <strain evidence="10">Huo1</strain>
        <tissue evidence="10">Leaf</tissue>
    </source>
</reference>
<comment type="caution">
    <text evidence="10">The sequence shown here is derived from an EMBL/GenBank/DDBJ whole genome shotgun (WGS) entry which is preliminary data.</text>
</comment>
<keyword evidence="11" id="KW-1185">Reference proteome</keyword>
<accession>A0A8X8ZF19</accession>
<evidence type="ECO:0000256" key="9">
    <source>
        <dbReference type="RuleBase" id="RU000461"/>
    </source>
</evidence>
<dbReference type="GO" id="GO:0016020">
    <property type="term" value="C:membrane"/>
    <property type="evidence" value="ECO:0007669"/>
    <property type="project" value="UniProtKB-SubCell"/>
</dbReference>
<dbReference type="PANTHER" id="PTHR47947">
    <property type="entry name" value="CYTOCHROME P450 82C3-RELATED"/>
    <property type="match status" value="1"/>
</dbReference>
<evidence type="ECO:0000256" key="2">
    <source>
        <dbReference type="ARBA" id="ARBA00010617"/>
    </source>
</evidence>
<evidence type="ECO:0000256" key="6">
    <source>
        <dbReference type="ARBA" id="ARBA00023004"/>
    </source>
</evidence>
<dbReference type="GO" id="GO:0020037">
    <property type="term" value="F:heme binding"/>
    <property type="evidence" value="ECO:0007669"/>
    <property type="project" value="InterPro"/>
</dbReference>
<evidence type="ECO:0000313" key="11">
    <source>
        <dbReference type="Proteomes" id="UP000298416"/>
    </source>
</evidence>
<evidence type="ECO:0000256" key="8">
    <source>
        <dbReference type="PIRSR" id="PIRSR602401-1"/>
    </source>
</evidence>
<keyword evidence="7 9" id="KW-0503">Monooxygenase</keyword>
<feature type="binding site" description="axial binding residue" evidence="8">
    <location>
        <position position="427"/>
    </location>
    <ligand>
        <name>heme</name>
        <dbReference type="ChEBI" id="CHEBI:30413"/>
    </ligand>
    <ligandPart>
        <name>Fe</name>
        <dbReference type="ChEBI" id="CHEBI:18248"/>
    </ligandPart>
</feature>
<dbReference type="AlphaFoldDB" id="A0A8X8ZF19"/>
<keyword evidence="4 8" id="KW-0479">Metal-binding</keyword>
<dbReference type="InterPro" id="IPR001128">
    <property type="entry name" value="Cyt_P450"/>
</dbReference>
<reference evidence="10" key="1">
    <citation type="submission" date="2018-01" db="EMBL/GenBank/DDBJ databases">
        <authorList>
            <person name="Mao J.F."/>
        </authorList>
    </citation>
    <scope>NUCLEOTIDE SEQUENCE</scope>
    <source>
        <strain evidence="10">Huo1</strain>
        <tissue evidence="10">Leaf</tissue>
    </source>
</reference>
<dbReference type="Pfam" id="PF00067">
    <property type="entry name" value="p450"/>
    <property type="match status" value="1"/>
</dbReference>
<evidence type="ECO:0000256" key="4">
    <source>
        <dbReference type="ARBA" id="ARBA00022723"/>
    </source>
</evidence>
<dbReference type="InterPro" id="IPR002401">
    <property type="entry name" value="Cyt_P450_E_grp-I"/>
</dbReference>
<name>A0A8X8ZF19_SALSN</name>
<dbReference type="GO" id="GO:0005506">
    <property type="term" value="F:iron ion binding"/>
    <property type="evidence" value="ECO:0007669"/>
    <property type="project" value="InterPro"/>
</dbReference>
<dbReference type="EMBL" id="PNBA02000013">
    <property type="protein sequence ID" value="KAG6402536.1"/>
    <property type="molecule type" value="Genomic_DNA"/>
</dbReference>
<dbReference type="InterPro" id="IPR036396">
    <property type="entry name" value="Cyt_P450_sf"/>
</dbReference>
<evidence type="ECO:0000256" key="1">
    <source>
        <dbReference type="ARBA" id="ARBA00004167"/>
    </source>
</evidence>
<dbReference type="FunFam" id="1.10.630.10:FF:000081">
    <property type="entry name" value="Cytochrome P450 CYP81N5"/>
    <property type="match status" value="1"/>
</dbReference>
<evidence type="ECO:0000313" key="10">
    <source>
        <dbReference type="EMBL" id="KAG6402536.1"/>
    </source>
</evidence>
<sequence>METLQILIYLPLIYALYIFTNHLLHKLQNLPPSPLLSFPLLGHLPLLEKPLYRSLAALSARHGPVLLLHFGSRHVLVVSTPSAAEECLSKNDITFANRPRILAGKHIGYDYTSLAWTSYSQHYRNLRKICTTEVLSAQRLQTLQWIRADEVRTTVRALVRGGSGERRLVDMKTVFFELTMNVMMRMIAGKREITTETMHLATSQLGDFVPVASWLGIGGVEKAMVELKERSKVFMQELVEERKRNCGGGRDGEERRMKTMIEMLLALQEKEPEYYTDDIIRTLMLVMLVAGTDTSAGTTEWALSLLLNNPDALRKAQAEIDARVGHGRLLDESDIADLPYLRCVINETLRMFPPGPLLIPHESSQECVVGGYRVPAETILLVNVWALHNDPKSWVEPREFRPERFEKLDGYRDGFKLIPFGAGRRGCPGEGLAVRIVAFALGALLQCFDWERPGEELIDMTEGPGLTMPRENPLMAYYRARPVAAGLLACI</sequence>
<dbReference type="CDD" id="cd20653">
    <property type="entry name" value="CYP81"/>
    <property type="match status" value="1"/>
</dbReference>
<dbReference type="PRINTS" id="PR00463">
    <property type="entry name" value="EP450I"/>
</dbReference>